<protein>
    <submittedName>
        <fullName evidence="1">Uncharacterized protein</fullName>
    </submittedName>
</protein>
<evidence type="ECO:0000313" key="1">
    <source>
        <dbReference type="EMBL" id="UYV69969.1"/>
    </source>
</evidence>
<dbReference type="EMBL" id="CP092869">
    <property type="protein sequence ID" value="UYV69969.1"/>
    <property type="molecule type" value="Genomic_DNA"/>
</dbReference>
<sequence>MRGGPIRSKGVTLFRGTTYQKKAPLITNFFLVGNNPKHLQKKKDFLKALSGNRVSSYQVYYQILFETTSKYCPETCWSVTRNYEIAFGLIDPNLTKRENKLFLPKDIKTSISAYTSTDESQQAKS</sequence>
<accession>A0ABY6KN61</accession>
<dbReference type="Proteomes" id="UP001235939">
    <property type="component" value="Chromosome 07"/>
</dbReference>
<proteinExistence type="predicted"/>
<organism evidence="1 2">
    <name type="scientific">Cordylochernes scorpioides</name>
    <dbReference type="NCBI Taxonomy" id="51811"/>
    <lineage>
        <taxon>Eukaryota</taxon>
        <taxon>Metazoa</taxon>
        <taxon>Ecdysozoa</taxon>
        <taxon>Arthropoda</taxon>
        <taxon>Chelicerata</taxon>
        <taxon>Arachnida</taxon>
        <taxon>Pseudoscorpiones</taxon>
        <taxon>Cheliferoidea</taxon>
        <taxon>Chernetidae</taxon>
        <taxon>Cordylochernes</taxon>
    </lineage>
</organism>
<gene>
    <name evidence="1" type="ORF">LAZ67_7001343</name>
</gene>
<keyword evidence="2" id="KW-1185">Reference proteome</keyword>
<evidence type="ECO:0000313" key="2">
    <source>
        <dbReference type="Proteomes" id="UP001235939"/>
    </source>
</evidence>
<name>A0ABY6KN61_9ARAC</name>
<reference evidence="1 2" key="1">
    <citation type="submission" date="2022-01" db="EMBL/GenBank/DDBJ databases">
        <title>A chromosomal length assembly of Cordylochernes scorpioides.</title>
        <authorList>
            <person name="Zeh D."/>
            <person name="Zeh J."/>
        </authorList>
    </citation>
    <scope>NUCLEOTIDE SEQUENCE [LARGE SCALE GENOMIC DNA]</scope>
    <source>
        <strain evidence="1">IN4F17</strain>
        <tissue evidence="1">Whole Body</tissue>
    </source>
</reference>